<sequence>MIDHRAHLADFQRVRRYAVPRWMIERATERRLAGDWRGACAAALVRVGFDLDGVAREHGAEVAGAVLDDLRHLAPDLLRWHLPRLGHGRSTLATHLTVVLADYGDDRSLHVATPTMADGPQHLRLCFGQADEGDEDHYRGSVQSWTAARHLWDARRTGELLQRCGGDDRAPFFRPDGTPLAADELAGPGPAGLAERVIMLQESGEIEAAFDAAGLDLDLKAPELPSYYRARTPREILAALPMALHRLTAELRLSGAFAPESGSGKPYRILNSWPTNVLVVPRDRPWVRVEKAGSYGPPVMPEALWRRLPDLDLLRAGRIIPEDLHPLVRSALFPGRPDPDRPVGPLGPSVPGPVRVRCRGEWHEVHLRDGGLRIPHTAEERQRESAMLALGGASAGCFAVAHAWAGQGGRLPRHLRAQRRELFVRAQHGDTPGVLALLDAGVDPRARDGRKRTLLHMLHMLDHEELLPRLLEAGLDLEVKDQNNRTPLHMAVGDHGSEALVRALVDAGARIDVVDDLEWALSDLIQRIGRTDLGWLTERLKAECPDLGGRWWDEETE</sequence>
<feature type="repeat" description="ANK" evidence="3">
    <location>
        <begin position="483"/>
        <end position="516"/>
    </location>
</feature>
<dbReference type="SMART" id="SM00248">
    <property type="entry name" value="ANK"/>
    <property type="match status" value="2"/>
</dbReference>
<comment type="caution">
    <text evidence="4">The sequence shown here is derived from an EMBL/GenBank/DDBJ whole genome shotgun (WGS) entry which is preliminary data.</text>
</comment>
<dbReference type="InterPro" id="IPR002110">
    <property type="entry name" value="Ankyrin_rpt"/>
</dbReference>
<dbReference type="PROSITE" id="PS50297">
    <property type="entry name" value="ANK_REP_REGION"/>
    <property type="match status" value="1"/>
</dbReference>
<evidence type="ECO:0000313" key="4">
    <source>
        <dbReference type="EMBL" id="MFC5751535.1"/>
    </source>
</evidence>
<dbReference type="RefSeq" id="WP_378287463.1">
    <property type="nucleotide sequence ID" value="NZ_JBHSON010000071.1"/>
</dbReference>
<feature type="repeat" description="ANK" evidence="3">
    <location>
        <begin position="450"/>
        <end position="482"/>
    </location>
</feature>
<dbReference type="PANTHER" id="PTHR24201:SF2">
    <property type="entry name" value="ANKYRIN REPEAT DOMAIN-CONTAINING PROTEIN 42"/>
    <property type="match status" value="1"/>
</dbReference>
<organism evidence="4 5">
    <name type="scientific">Actinomadura rugatobispora</name>
    <dbReference type="NCBI Taxonomy" id="1994"/>
    <lineage>
        <taxon>Bacteria</taxon>
        <taxon>Bacillati</taxon>
        <taxon>Actinomycetota</taxon>
        <taxon>Actinomycetes</taxon>
        <taxon>Streptosporangiales</taxon>
        <taxon>Thermomonosporaceae</taxon>
        <taxon>Actinomadura</taxon>
    </lineage>
</organism>
<dbReference type="Pfam" id="PF12796">
    <property type="entry name" value="Ank_2"/>
    <property type="match status" value="1"/>
</dbReference>
<dbReference type="SUPFAM" id="SSF48403">
    <property type="entry name" value="Ankyrin repeat"/>
    <property type="match status" value="1"/>
</dbReference>
<keyword evidence="5" id="KW-1185">Reference proteome</keyword>
<dbReference type="InterPro" id="IPR036770">
    <property type="entry name" value="Ankyrin_rpt-contain_sf"/>
</dbReference>
<proteinExistence type="predicted"/>
<dbReference type="PANTHER" id="PTHR24201">
    <property type="entry name" value="ANK_REP_REGION DOMAIN-CONTAINING PROTEIN"/>
    <property type="match status" value="1"/>
</dbReference>
<dbReference type="PROSITE" id="PS50088">
    <property type="entry name" value="ANK_REPEAT"/>
    <property type="match status" value="2"/>
</dbReference>
<evidence type="ECO:0000256" key="1">
    <source>
        <dbReference type="ARBA" id="ARBA00022737"/>
    </source>
</evidence>
<dbReference type="InterPro" id="IPR050776">
    <property type="entry name" value="Ank_Repeat/CDKN_Inhibitor"/>
</dbReference>
<evidence type="ECO:0000256" key="3">
    <source>
        <dbReference type="PROSITE-ProRule" id="PRU00023"/>
    </source>
</evidence>
<name>A0ABW1ACU2_9ACTN</name>
<evidence type="ECO:0000313" key="5">
    <source>
        <dbReference type="Proteomes" id="UP001596074"/>
    </source>
</evidence>
<gene>
    <name evidence="4" type="ORF">ACFPZN_38455</name>
</gene>
<keyword evidence="1" id="KW-0677">Repeat</keyword>
<dbReference type="Proteomes" id="UP001596074">
    <property type="component" value="Unassembled WGS sequence"/>
</dbReference>
<protein>
    <submittedName>
        <fullName evidence="4">Ankyrin repeat domain-containing protein</fullName>
    </submittedName>
</protein>
<keyword evidence="2 3" id="KW-0040">ANK repeat</keyword>
<evidence type="ECO:0000256" key="2">
    <source>
        <dbReference type="ARBA" id="ARBA00023043"/>
    </source>
</evidence>
<reference evidence="5" key="1">
    <citation type="journal article" date="2019" name="Int. J. Syst. Evol. Microbiol.">
        <title>The Global Catalogue of Microorganisms (GCM) 10K type strain sequencing project: providing services to taxonomists for standard genome sequencing and annotation.</title>
        <authorList>
            <consortium name="The Broad Institute Genomics Platform"/>
            <consortium name="The Broad Institute Genome Sequencing Center for Infectious Disease"/>
            <person name="Wu L."/>
            <person name="Ma J."/>
        </authorList>
    </citation>
    <scope>NUCLEOTIDE SEQUENCE [LARGE SCALE GENOMIC DNA]</scope>
    <source>
        <strain evidence="5">KCTC 42087</strain>
    </source>
</reference>
<accession>A0ABW1ACU2</accession>
<dbReference type="Gene3D" id="1.25.40.20">
    <property type="entry name" value="Ankyrin repeat-containing domain"/>
    <property type="match status" value="1"/>
</dbReference>
<dbReference type="EMBL" id="JBHSON010000071">
    <property type="protein sequence ID" value="MFC5751535.1"/>
    <property type="molecule type" value="Genomic_DNA"/>
</dbReference>